<gene>
    <name evidence="7" type="ORF">WQQ_36950</name>
</gene>
<keyword evidence="8" id="KW-1185">Reference proteome</keyword>
<evidence type="ECO:0000313" key="8">
    <source>
        <dbReference type="Proteomes" id="UP000003704"/>
    </source>
</evidence>
<evidence type="ECO:0000259" key="5">
    <source>
        <dbReference type="Pfam" id="PF04542"/>
    </source>
</evidence>
<reference evidence="7 8" key="1">
    <citation type="journal article" date="2012" name="J. Bacteriol.">
        <title>Genome Sequence of n-Alkane-Degrading Hydrocarboniphaga effusa Strain AP103T (ATCC BAA-332T).</title>
        <authorList>
            <person name="Chang H.K."/>
            <person name="Zylstra G.J."/>
            <person name="Chae J.C."/>
        </authorList>
    </citation>
    <scope>NUCLEOTIDE SEQUENCE [LARGE SCALE GENOMIC DNA]</scope>
    <source>
        <strain evidence="7 8">AP103</strain>
    </source>
</reference>
<dbReference type="InterPro" id="IPR014284">
    <property type="entry name" value="RNA_pol_sigma-70_dom"/>
</dbReference>
<dbReference type="Pfam" id="PF08281">
    <property type="entry name" value="Sigma70_r4_2"/>
    <property type="match status" value="1"/>
</dbReference>
<keyword evidence="4" id="KW-0804">Transcription</keyword>
<keyword evidence="2" id="KW-0805">Transcription regulation</keyword>
<dbReference type="PANTHER" id="PTHR43133:SF63">
    <property type="entry name" value="RNA POLYMERASE SIGMA FACTOR FECI-RELATED"/>
    <property type="match status" value="1"/>
</dbReference>
<dbReference type="STRING" id="1172194.WQQ_36950"/>
<dbReference type="InterPro" id="IPR013249">
    <property type="entry name" value="RNA_pol_sigma70_r4_t2"/>
</dbReference>
<evidence type="ECO:0000256" key="1">
    <source>
        <dbReference type="ARBA" id="ARBA00010641"/>
    </source>
</evidence>
<dbReference type="NCBIfam" id="TIGR02937">
    <property type="entry name" value="sigma70-ECF"/>
    <property type="match status" value="1"/>
</dbReference>
<sequence length="196" mass="21679">MSGGPEDVIASGEIAFDLTQSLSRDALSVQSTIRRYHDSLVHFLRQRLRRPEDALDVAQEAYIRLLQYEGSREIQSPSSMLFRIAINVANDLERAEQVRRASDQVSVDDVELVADTPSPERQVAGQQELAQLKDAIRLLPPKCKQVFLLSRARGMTYPEIARHCGISVKMVEKHISHALAVCLKKVGGCQGGASQG</sequence>
<comment type="similarity">
    <text evidence="1">Belongs to the sigma-70 factor family. ECF subfamily.</text>
</comment>
<protein>
    <submittedName>
        <fullName evidence="7">Uncharacterized protein</fullName>
    </submittedName>
</protein>
<evidence type="ECO:0000256" key="4">
    <source>
        <dbReference type="ARBA" id="ARBA00023163"/>
    </source>
</evidence>
<dbReference type="RefSeq" id="WP_007186630.1">
    <property type="nucleotide sequence ID" value="NZ_AKGD01000003.1"/>
</dbReference>
<dbReference type="GO" id="GO:0016987">
    <property type="term" value="F:sigma factor activity"/>
    <property type="evidence" value="ECO:0007669"/>
    <property type="project" value="UniProtKB-KW"/>
</dbReference>
<feature type="domain" description="RNA polymerase sigma-70 region 2" evidence="5">
    <location>
        <begin position="33"/>
        <end position="95"/>
    </location>
</feature>
<dbReference type="InterPro" id="IPR007627">
    <property type="entry name" value="RNA_pol_sigma70_r2"/>
</dbReference>
<organism evidence="7 8">
    <name type="scientific">Hydrocarboniphaga effusa AP103</name>
    <dbReference type="NCBI Taxonomy" id="1172194"/>
    <lineage>
        <taxon>Bacteria</taxon>
        <taxon>Pseudomonadati</taxon>
        <taxon>Pseudomonadota</taxon>
        <taxon>Gammaproteobacteria</taxon>
        <taxon>Nevskiales</taxon>
        <taxon>Nevskiaceae</taxon>
        <taxon>Hydrocarboniphaga</taxon>
    </lineage>
</organism>
<dbReference type="AlphaFoldDB" id="I8T3M8"/>
<evidence type="ECO:0000259" key="6">
    <source>
        <dbReference type="Pfam" id="PF08281"/>
    </source>
</evidence>
<dbReference type="InterPro" id="IPR013325">
    <property type="entry name" value="RNA_pol_sigma_r2"/>
</dbReference>
<comment type="caution">
    <text evidence="7">The sequence shown here is derived from an EMBL/GenBank/DDBJ whole genome shotgun (WGS) entry which is preliminary data.</text>
</comment>
<feature type="domain" description="RNA polymerase sigma factor 70 region 4 type 2" evidence="6">
    <location>
        <begin position="130"/>
        <end position="180"/>
    </location>
</feature>
<evidence type="ECO:0000256" key="2">
    <source>
        <dbReference type="ARBA" id="ARBA00023015"/>
    </source>
</evidence>
<dbReference type="Pfam" id="PF04542">
    <property type="entry name" value="Sigma70_r2"/>
    <property type="match status" value="1"/>
</dbReference>
<dbReference type="EMBL" id="AKGD01000003">
    <property type="protein sequence ID" value="EIT68500.1"/>
    <property type="molecule type" value="Genomic_DNA"/>
</dbReference>
<dbReference type="OrthoDB" id="9797134at2"/>
<dbReference type="Gene3D" id="1.10.1740.10">
    <property type="match status" value="1"/>
</dbReference>
<evidence type="ECO:0000256" key="3">
    <source>
        <dbReference type="ARBA" id="ARBA00023082"/>
    </source>
</evidence>
<dbReference type="SUPFAM" id="SSF88946">
    <property type="entry name" value="Sigma2 domain of RNA polymerase sigma factors"/>
    <property type="match status" value="1"/>
</dbReference>
<dbReference type="PANTHER" id="PTHR43133">
    <property type="entry name" value="RNA POLYMERASE ECF-TYPE SIGMA FACTO"/>
    <property type="match status" value="1"/>
</dbReference>
<proteinExistence type="inferred from homology"/>
<dbReference type="InterPro" id="IPR013324">
    <property type="entry name" value="RNA_pol_sigma_r3/r4-like"/>
</dbReference>
<dbReference type="GO" id="GO:0003677">
    <property type="term" value="F:DNA binding"/>
    <property type="evidence" value="ECO:0007669"/>
    <property type="project" value="InterPro"/>
</dbReference>
<dbReference type="Proteomes" id="UP000003704">
    <property type="component" value="Unassembled WGS sequence"/>
</dbReference>
<name>I8T3M8_9GAMM</name>
<evidence type="ECO:0000313" key="7">
    <source>
        <dbReference type="EMBL" id="EIT68500.1"/>
    </source>
</evidence>
<dbReference type="InterPro" id="IPR036388">
    <property type="entry name" value="WH-like_DNA-bd_sf"/>
</dbReference>
<dbReference type="SUPFAM" id="SSF88659">
    <property type="entry name" value="Sigma3 and sigma4 domains of RNA polymerase sigma factors"/>
    <property type="match status" value="1"/>
</dbReference>
<dbReference type="GO" id="GO:0006352">
    <property type="term" value="P:DNA-templated transcription initiation"/>
    <property type="evidence" value="ECO:0007669"/>
    <property type="project" value="InterPro"/>
</dbReference>
<dbReference type="Gene3D" id="1.10.10.10">
    <property type="entry name" value="Winged helix-like DNA-binding domain superfamily/Winged helix DNA-binding domain"/>
    <property type="match status" value="1"/>
</dbReference>
<dbReference type="InterPro" id="IPR039425">
    <property type="entry name" value="RNA_pol_sigma-70-like"/>
</dbReference>
<accession>I8T3M8</accession>
<keyword evidence="3" id="KW-0731">Sigma factor</keyword>